<reference evidence="1 2" key="2">
    <citation type="journal article" date="2012" name="Proc. Natl. Acad. Sci. U.S.A.">
        <title>Antigenic diversity is generated by distinct evolutionary mechanisms in African trypanosome species.</title>
        <authorList>
            <person name="Jackson A.P."/>
            <person name="Berry A."/>
            <person name="Aslett M."/>
            <person name="Allison H.C."/>
            <person name="Burton P."/>
            <person name="Vavrova-Anderson J."/>
            <person name="Brown R."/>
            <person name="Browne H."/>
            <person name="Corton N."/>
            <person name="Hauser H."/>
            <person name="Gamble J."/>
            <person name="Gilderthorp R."/>
            <person name="Marcello L."/>
            <person name="McQuillan J."/>
            <person name="Otto T.D."/>
            <person name="Quail M.A."/>
            <person name="Sanders M.J."/>
            <person name="van Tonder A."/>
            <person name="Ginger M.L."/>
            <person name="Field M.C."/>
            <person name="Barry J.D."/>
            <person name="Hertz-Fowler C."/>
            <person name="Berriman M."/>
        </authorList>
    </citation>
    <scope>NUCLEOTIDE SEQUENCE [LARGE SCALE GENOMIC DNA]</scope>
    <source>
        <strain evidence="1 2">IL3000</strain>
    </source>
</reference>
<protein>
    <submittedName>
        <fullName evidence="1">Uncharacterized protein</fullName>
    </submittedName>
</protein>
<accession>F9WEE3</accession>
<dbReference type="Proteomes" id="UP000000702">
    <property type="component" value="Unassembled WGS sequence"/>
</dbReference>
<reference evidence="2" key="1">
    <citation type="submission" date="2011-07" db="EMBL/GenBank/DDBJ databases">
        <title>Divergent evolution of antigenic variation in African trypanosomes.</title>
        <authorList>
            <person name="Jackson A.P."/>
            <person name="Berry A."/>
            <person name="Allison H.C."/>
            <person name="Burton P."/>
            <person name="Anderson J."/>
            <person name="Aslett M."/>
            <person name="Brown R."/>
            <person name="Corton N."/>
            <person name="Harris D."/>
            <person name="Hauser H."/>
            <person name="Gamble J."/>
            <person name="Gilderthorp R."/>
            <person name="McQuillan J."/>
            <person name="Quail M.A."/>
            <person name="Sanders M."/>
            <person name="Van Tonder A."/>
            <person name="Ginger M.L."/>
            <person name="Donelson J.E."/>
            <person name="Field M.C."/>
            <person name="Barry J.D."/>
            <person name="Berriman M."/>
            <person name="Hertz-Fowler C."/>
        </authorList>
    </citation>
    <scope>NUCLEOTIDE SEQUENCE [LARGE SCALE GENOMIC DNA]</scope>
    <source>
        <strain evidence="2">IL3000</strain>
    </source>
</reference>
<dbReference type="EMBL" id="CAEQ01001999">
    <property type="protein sequence ID" value="CCD15650.1"/>
    <property type="molecule type" value="Genomic_DNA"/>
</dbReference>
<evidence type="ECO:0000313" key="1">
    <source>
        <dbReference type="EMBL" id="CCD15650.1"/>
    </source>
</evidence>
<name>F9WEE3_TRYCI</name>
<keyword evidence="2" id="KW-1185">Reference proteome</keyword>
<comment type="caution">
    <text evidence="1">The sequence shown here is derived from an EMBL/GenBank/DDBJ whole genome shotgun (WGS) entry which is preliminary data.</text>
</comment>
<organism evidence="1 2">
    <name type="scientific">Trypanosoma congolense (strain IL3000)</name>
    <dbReference type="NCBI Taxonomy" id="1068625"/>
    <lineage>
        <taxon>Eukaryota</taxon>
        <taxon>Discoba</taxon>
        <taxon>Euglenozoa</taxon>
        <taxon>Kinetoplastea</taxon>
        <taxon>Metakinetoplastina</taxon>
        <taxon>Trypanosomatida</taxon>
        <taxon>Trypanosomatidae</taxon>
        <taxon>Trypanosoma</taxon>
        <taxon>Nannomonas</taxon>
    </lineage>
</organism>
<proteinExistence type="predicted"/>
<sequence length="127" mass="14360">MESQSTTPTLWKATGRMLHGSTLPVAYCVLIIRRNERHVNNATYGRVCTWKTNHNEKRGLSDRRSMPLVALHADLYQRRAFSLPKVSSPYAAPLCVSLRPLCVIPPLLTSLADSFEASVVRLELRRK</sequence>
<gene>
    <name evidence="1" type="ORF">TCIL3000_0_06680</name>
</gene>
<evidence type="ECO:0000313" key="2">
    <source>
        <dbReference type="Proteomes" id="UP000000702"/>
    </source>
</evidence>
<dbReference type="AlphaFoldDB" id="F9WEE3"/>